<dbReference type="InterPro" id="IPR004399">
    <property type="entry name" value="HMP/HMP-P_kinase_dom"/>
</dbReference>
<sequence>MTTITALTAQNTTGVRDIHFVPKEFVQKSLEAVFEDIPVDVVKTGMLGSAGTIGTVAEVLKKYNVTKIVIDPVMVSTSGSKLIPDDAIEILQNEILPRTFILTPNIPEALVLLKKEDTIKSVDDMKALAAELGSMGPKYIYLKGGHVPMMKNGTRAVSTDTAEVCVDILYNSVDKHHAIIEKPFIDSKNTHGTGCSLASAIASNLAKGLEPLEAVKNASNYISNAISTAPNYGKGHGPLNHMKGVPFAPDRFLDYLLDHPKIKSVWKGFTHHEFVKRLGAGTLDKDQFCYYLKQDYLFLIQFCRAHSLAGAKAATMEDAAASARTVQLLYDESRLHIEYCAGFGLSQADVEATEEDVACTSYTRYVLDIGHSDDVLALNVAMAPCLFGYHEIGKWLMEDANTKHRKENPYYEWILTYASSDSYVESVRLGRKILEEKVRSAGPERVEELVEIFYQATKLERGFWDMGLRAGESV</sequence>
<dbReference type="CDD" id="cd19367">
    <property type="entry name" value="TenA_C_ScTHI20-like"/>
    <property type="match status" value="1"/>
</dbReference>
<dbReference type="EMBL" id="HF935280">
    <property type="protein sequence ID" value="CCX06105.1"/>
    <property type="molecule type" value="Genomic_DNA"/>
</dbReference>
<gene>
    <name evidence="3" type="ORF">PCON_05692</name>
</gene>
<dbReference type="GO" id="GO:0005829">
    <property type="term" value="C:cytosol"/>
    <property type="evidence" value="ECO:0007669"/>
    <property type="project" value="TreeGrafter"/>
</dbReference>
<keyword evidence="3" id="KW-0808">Transferase</keyword>
<evidence type="ECO:0000259" key="1">
    <source>
        <dbReference type="Pfam" id="PF03070"/>
    </source>
</evidence>
<dbReference type="NCBIfam" id="TIGR04306">
    <property type="entry name" value="salvage_TenA"/>
    <property type="match status" value="1"/>
</dbReference>
<evidence type="ECO:0000259" key="2">
    <source>
        <dbReference type="Pfam" id="PF08543"/>
    </source>
</evidence>
<dbReference type="InterPro" id="IPR016084">
    <property type="entry name" value="Haem_Oase-like_multi-hlx"/>
</dbReference>
<dbReference type="PANTHER" id="PTHR20858">
    <property type="entry name" value="PHOSPHOMETHYLPYRIMIDINE KINASE"/>
    <property type="match status" value="1"/>
</dbReference>
<dbReference type="Gene3D" id="3.40.1190.20">
    <property type="match status" value="1"/>
</dbReference>
<dbReference type="Pfam" id="PF03070">
    <property type="entry name" value="TENA_THI-4"/>
    <property type="match status" value="1"/>
</dbReference>
<dbReference type="InterPro" id="IPR013749">
    <property type="entry name" value="PM/HMP-P_kinase-1"/>
</dbReference>
<dbReference type="InterPro" id="IPR029056">
    <property type="entry name" value="Ribokinase-like"/>
</dbReference>
<dbReference type="InterPro" id="IPR027574">
    <property type="entry name" value="Thiaminase_II"/>
</dbReference>
<dbReference type="FunFam" id="1.20.910.10:FF:000003">
    <property type="entry name" value="Hydroxymethylpyrimidine/phosphomethylpyrimidine kinase THI20"/>
    <property type="match status" value="1"/>
</dbReference>
<dbReference type="InterPro" id="IPR004305">
    <property type="entry name" value="Thiaminase-2/PQQC"/>
</dbReference>
<name>U4KXC8_PYROM</name>
<dbReference type="Gene3D" id="1.20.910.10">
    <property type="entry name" value="Heme oxygenase-like"/>
    <property type="match status" value="1"/>
</dbReference>
<dbReference type="eggNOG" id="KOG2598">
    <property type="taxonomic scope" value="Eukaryota"/>
</dbReference>
<dbReference type="OrthoDB" id="10028886at2759"/>
<organism evidence="3 4">
    <name type="scientific">Pyronema omphalodes (strain CBS 100304)</name>
    <name type="common">Pyronema confluens</name>
    <dbReference type="NCBI Taxonomy" id="1076935"/>
    <lineage>
        <taxon>Eukaryota</taxon>
        <taxon>Fungi</taxon>
        <taxon>Dikarya</taxon>
        <taxon>Ascomycota</taxon>
        <taxon>Pezizomycotina</taxon>
        <taxon>Pezizomycetes</taxon>
        <taxon>Pezizales</taxon>
        <taxon>Pyronemataceae</taxon>
        <taxon>Pyronema</taxon>
    </lineage>
</organism>
<dbReference type="AlphaFoldDB" id="U4KXC8"/>
<feature type="domain" description="Thiaminase-2/PQQC" evidence="1">
    <location>
        <begin position="259"/>
        <end position="469"/>
    </location>
</feature>
<keyword evidence="4" id="KW-1185">Reference proteome</keyword>
<dbReference type="Proteomes" id="UP000018144">
    <property type="component" value="Unassembled WGS sequence"/>
</dbReference>
<dbReference type="GO" id="GO:0050334">
    <property type="term" value="F:thiaminase activity"/>
    <property type="evidence" value="ECO:0007669"/>
    <property type="project" value="InterPro"/>
</dbReference>
<protein>
    <submittedName>
        <fullName evidence="3">Similar to Putative hydroxymethylpyrimidine/phosphomethylpyrimidine kinase 2 acc. no. O94266</fullName>
    </submittedName>
</protein>
<accession>U4KXC8</accession>
<proteinExistence type="predicted"/>
<dbReference type="CDD" id="cd01169">
    <property type="entry name" value="HMPP_kinase"/>
    <property type="match status" value="1"/>
</dbReference>
<dbReference type="SUPFAM" id="SSF48613">
    <property type="entry name" value="Heme oxygenase-like"/>
    <property type="match status" value="1"/>
</dbReference>
<dbReference type="GO" id="GO:0009228">
    <property type="term" value="P:thiamine biosynthetic process"/>
    <property type="evidence" value="ECO:0007669"/>
    <property type="project" value="InterPro"/>
</dbReference>
<dbReference type="GO" id="GO:0008972">
    <property type="term" value="F:phosphomethylpyrimidine kinase activity"/>
    <property type="evidence" value="ECO:0007669"/>
    <property type="project" value="InterPro"/>
</dbReference>
<dbReference type="STRING" id="1076935.U4KXC8"/>
<dbReference type="Pfam" id="PF08543">
    <property type="entry name" value="Phos_pyr_kin"/>
    <property type="match status" value="1"/>
</dbReference>
<dbReference type="NCBIfam" id="TIGR00097">
    <property type="entry name" value="HMP-P_kinase"/>
    <property type="match status" value="1"/>
</dbReference>
<evidence type="ECO:0000313" key="3">
    <source>
        <dbReference type="EMBL" id="CCX06105.1"/>
    </source>
</evidence>
<evidence type="ECO:0000313" key="4">
    <source>
        <dbReference type="Proteomes" id="UP000018144"/>
    </source>
</evidence>
<dbReference type="OMA" id="FWEMFPY"/>
<dbReference type="PANTHER" id="PTHR20858:SF17">
    <property type="entry name" value="HYDROXYMETHYLPYRIMIDINE_PHOSPHOMETHYLPYRIMIDINE KINASE THI20-RELATED"/>
    <property type="match status" value="1"/>
</dbReference>
<reference evidence="3 4" key="1">
    <citation type="journal article" date="2013" name="PLoS Genet.">
        <title>The genome and development-dependent transcriptomes of Pyronema confluens: a window into fungal evolution.</title>
        <authorList>
            <person name="Traeger S."/>
            <person name="Altegoer F."/>
            <person name="Freitag M."/>
            <person name="Gabaldon T."/>
            <person name="Kempken F."/>
            <person name="Kumar A."/>
            <person name="Marcet-Houben M."/>
            <person name="Poggeler S."/>
            <person name="Stajich J.E."/>
            <person name="Nowrousian M."/>
        </authorList>
    </citation>
    <scope>NUCLEOTIDE SEQUENCE [LARGE SCALE GENOMIC DNA]</scope>
    <source>
        <strain evidence="4">CBS 100304</strain>
        <tissue evidence="3">Vegetative mycelium</tissue>
    </source>
</reference>
<dbReference type="SUPFAM" id="SSF53613">
    <property type="entry name" value="Ribokinase-like"/>
    <property type="match status" value="1"/>
</dbReference>
<feature type="domain" description="Pyridoxamine kinase/Phosphomethylpyrimidine kinase" evidence="2">
    <location>
        <begin position="1"/>
        <end position="240"/>
    </location>
</feature>
<keyword evidence="3" id="KW-0418">Kinase</keyword>
<dbReference type="GO" id="GO:0008902">
    <property type="term" value="F:hydroxymethylpyrimidine kinase activity"/>
    <property type="evidence" value="ECO:0007669"/>
    <property type="project" value="TreeGrafter"/>
</dbReference>